<evidence type="ECO:0000256" key="11">
    <source>
        <dbReference type="ARBA" id="ARBA00022723"/>
    </source>
</evidence>
<keyword evidence="31" id="KW-1185">Reference proteome</keyword>
<evidence type="ECO:0008006" key="32">
    <source>
        <dbReference type="Google" id="ProtNLM"/>
    </source>
</evidence>
<keyword evidence="18" id="KW-0915">Sodium</keyword>
<dbReference type="SUPFAM" id="SSF53633">
    <property type="entry name" value="Carbamate kinase-like"/>
    <property type="match status" value="1"/>
</dbReference>
<feature type="domain" description="Aspartate/glutamate/uridylate kinase" evidence="26">
    <location>
        <begin position="94"/>
        <end position="408"/>
    </location>
</feature>
<evidence type="ECO:0000256" key="2">
    <source>
        <dbReference type="ARBA" id="ARBA00004986"/>
    </source>
</evidence>
<dbReference type="Gene3D" id="3.30.360.10">
    <property type="entry name" value="Dihydrodipicolinate Reductase, domain 2"/>
    <property type="match status" value="1"/>
</dbReference>
<dbReference type="FunFam" id="3.30.360.10:FF:000006">
    <property type="entry name" value="Bifunctional aspartokinase/homoserine dehydrogenase"/>
    <property type="match status" value="1"/>
</dbReference>
<keyword evidence="14" id="KW-0067">ATP-binding</keyword>
<keyword evidence="25" id="KW-0732">Signal</keyword>
<comment type="cofactor">
    <cofactor evidence="1">
        <name>a metal cation</name>
        <dbReference type="ChEBI" id="CHEBI:25213"/>
    </cofactor>
</comment>
<proteinExistence type="inferred from homology"/>
<dbReference type="AlphaFoldDB" id="A0ABD3QKY4"/>
<dbReference type="NCBIfam" id="TIGR00657">
    <property type="entry name" value="asp_kinases"/>
    <property type="match status" value="1"/>
</dbReference>
<dbReference type="Pfam" id="PF00696">
    <property type="entry name" value="AA_kinase"/>
    <property type="match status" value="1"/>
</dbReference>
<evidence type="ECO:0000256" key="18">
    <source>
        <dbReference type="ARBA" id="ARBA00023053"/>
    </source>
</evidence>
<protein>
    <recommendedName>
        <fullName evidence="32">Homoserine dehydrogenase</fullName>
    </recommendedName>
</protein>
<dbReference type="InterPro" id="IPR045865">
    <property type="entry name" value="ACT-like_dom_sf"/>
</dbReference>
<comment type="pathway">
    <text evidence="3">Amino-acid biosynthesis; L-threonine biosynthesis; L-threonine from L-aspartate: step 3/5.</text>
</comment>
<feature type="domain" description="Aspartokinase ACT" evidence="29">
    <location>
        <begin position="460"/>
        <end position="519"/>
    </location>
</feature>
<comment type="pathway">
    <text evidence="2">Amino-acid biosynthesis; L-methionine biosynthesis via de novo pathway; L-homoserine from L-aspartate: step 1/3.</text>
</comment>
<comment type="catalytic activity">
    <reaction evidence="23">
        <text>L-homoserine + NADP(+) = L-aspartate 4-semialdehyde + NADPH + H(+)</text>
        <dbReference type="Rhea" id="RHEA:15761"/>
        <dbReference type="ChEBI" id="CHEBI:15378"/>
        <dbReference type="ChEBI" id="CHEBI:57476"/>
        <dbReference type="ChEBI" id="CHEBI:57783"/>
        <dbReference type="ChEBI" id="CHEBI:58349"/>
        <dbReference type="ChEBI" id="CHEBI:537519"/>
        <dbReference type="EC" id="1.1.1.3"/>
    </reaction>
    <physiologicalReaction direction="right-to-left" evidence="23">
        <dbReference type="Rhea" id="RHEA:15763"/>
    </physiologicalReaction>
</comment>
<dbReference type="InterPro" id="IPR005106">
    <property type="entry name" value="Asp/hSer_DH_NAD-bd"/>
</dbReference>
<comment type="pathway">
    <text evidence="5">Amino-acid biosynthesis; L-threonine biosynthesis; L-threonine from L-aspartate: step 1/5.</text>
</comment>
<evidence type="ECO:0000259" key="28">
    <source>
        <dbReference type="Pfam" id="PF03447"/>
    </source>
</evidence>
<keyword evidence="15" id="KW-0521">NADP</keyword>
<feature type="region of interest" description="Disordered" evidence="24">
    <location>
        <begin position="32"/>
        <end position="93"/>
    </location>
</feature>
<dbReference type="InterPro" id="IPR036393">
    <property type="entry name" value="AceGlu_kinase-like_sf"/>
</dbReference>
<evidence type="ECO:0000256" key="24">
    <source>
        <dbReference type="SAM" id="MobiDB-lite"/>
    </source>
</evidence>
<dbReference type="InterPro" id="IPR054352">
    <property type="entry name" value="ACT_Aspartokinase"/>
</dbReference>
<dbReference type="SUPFAM" id="SSF55347">
    <property type="entry name" value="Glyceraldehyde-3-phosphate dehydrogenase-like, C-terminal domain"/>
    <property type="match status" value="1"/>
</dbReference>
<reference evidence="30 31" key="1">
    <citation type="journal article" date="2020" name="G3 (Bethesda)">
        <title>Improved Reference Genome for Cyclotella cryptica CCMP332, a Model for Cell Wall Morphogenesis, Salinity Adaptation, and Lipid Production in Diatoms (Bacillariophyta).</title>
        <authorList>
            <person name="Roberts W.R."/>
            <person name="Downey K.M."/>
            <person name="Ruck E.C."/>
            <person name="Traller J.C."/>
            <person name="Alverson A.J."/>
        </authorList>
    </citation>
    <scope>NUCLEOTIDE SEQUENCE [LARGE SCALE GENOMIC DNA]</scope>
    <source>
        <strain evidence="30 31">CCMP332</strain>
    </source>
</reference>
<dbReference type="Gene3D" id="3.40.1160.10">
    <property type="entry name" value="Acetylglutamate kinase-like"/>
    <property type="match status" value="1"/>
</dbReference>
<dbReference type="PANTHER" id="PTHR43070">
    <property type="match status" value="1"/>
</dbReference>
<evidence type="ECO:0000256" key="12">
    <source>
        <dbReference type="ARBA" id="ARBA00022741"/>
    </source>
</evidence>
<evidence type="ECO:0000256" key="20">
    <source>
        <dbReference type="ARBA" id="ARBA00023268"/>
    </source>
</evidence>
<dbReference type="GO" id="GO:0046872">
    <property type="term" value="F:metal ion binding"/>
    <property type="evidence" value="ECO:0007669"/>
    <property type="project" value="UniProtKB-KW"/>
</dbReference>
<evidence type="ECO:0000256" key="9">
    <source>
        <dbReference type="ARBA" id="ARBA00022679"/>
    </source>
</evidence>
<evidence type="ECO:0000256" key="6">
    <source>
        <dbReference type="ARBA" id="ARBA00007952"/>
    </source>
</evidence>
<dbReference type="GO" id="GO:0005524">
    <property type="term" value="F:ATP binding"/>
    <property type="evidence" value="ECO:0007669"/>
    <property type="project" value="UniProtKB-KW"/>
</dbReference>
<dbReference type="Gene3D" id="3.30.2130.10">
    <property type="entry name" value="VC0802-like"/>
    <property type="match status" value="1"/>
</dbReference>
<dbReference type="PANTHER" id="PTHR43070:SF5">
    <property type="entry name" value="HOMOSERINE DEHYDROGENASE"/>
    <property type="match status" value="1"/>
</dbReference>
<evidence type="ECO:0000256" key="1">
    <source>
        <dbReference type="ARBA" id="ARBA00001920"/>
    </source>
</evidence>
<dbReference type="SUPFAM" id="SSF51735">
    <property type="entry name" value="NAD(P)-binding Rossmann-fold domains"/>
    <property type="match status" value="1"/>
</dbReference>
<evidence type="ECO:0000259" key="29">
    <source>
        <dbReference type="Pfam" id="PF22468"/>
    </source>
</evidence>
<dbReference type="GO" id="GO:0009088">
    <property type="term" value="P:threonine biosynthetic process"/>
    <property type="evidence" value="ECO:0007669"/>
    <property type="project" value="UniProtKB-KW"/>
</dbReference>
<gene>
    <name evidence="30" type="ORF">HJC23_002401</name>
</gene>
<comment type="similarity">
    <text evidence="7">In the N-terminal section; belongs to the aspartokinase family.</text>
</comment>
<comment type="pathway">
    <text evidence="4">Amino-acid biosynthesis; L-methionine biosynthesis via de novo pathway; L-homoserine from L-aspartate: step 3/3.</text>
</comment>
<dbReference type="GO" id="GO:0004072">
    <property type="term" value="F:aspartate kinase activity"/>
    <property type="evidence" value="ECO:0007669"/>
    <property type="project" value="UniProtKB-EC"/>
</dbReference>
<keyword evidence="20" id="KW-0511">Multifunctional enzyme</keyword>
<name>A0ABD3QKY4_9STRA</name>
<evidence type="ECO:0000256" key="21">
    <source>
        <dbReference type="ARBA" id="ARBA00044938"/>
    </source>
</evidence>
<dbReference type="InterPro" id="IPR001048">
    <property type="entry name" value="Asp/Glu/Uridylate_kinase"/>
</dbReference>
<evidence type="ECO:0000256" key="17">
    <source>
        <dbReference type="ARBA" id="ARBA00023027"/>
    </source>
</evidence>
<dbReference type="GO" id="GO:0009086">
    <property type="term" value="P:methionine biosynthetic process"/>
    <property type="evidence" value="ECO:0007669"/>
    <property type="project" value="UniProtKB-KW"/>
</dbReference>
<keyword evidence="17" id="KW-0520">NAD</keyword>
<dbReference type="Proteomes" id="UP001516023">
    <property type="component" value="Unassembled WGS sequence"/>
</dbReference>
<evidence type="ECO:0000256" key="13">
    <source>
        <dbReference type="ARBA" id="ARBA00022777"/>
    </source>
</evidence>
<evidence type="ECO:0000256" key="4">
    <source>
        <dbReference type="ARBA" id="ARBA00005062"/>
    </source>
</evidence>
<evidence type="ECO:0000256" key="16">
    <source>
        <dbReference type="ARBA" id="ARBA00023002"/>
    </source>
</evidence>
<evidence type="ECO:0000256" key="10">
    <source>
        <dbReference type="ARBA" id="ARBA00022697"/>
    </source>
</evidence>
<evidence type="ECO:0000313" key="31">
    <source>
        <dbReference type="Proteomes" id="UP001516023"/>
    </source>
</evidence>
<evidence type="ECO:0000256" key="23">
    <source>
        <dbReference type="ARBA" id="ARBA00048841"/>
    </source>
</evidence>
<feature type="domain" description="Aspartokinase ACT" evidence="29">
    <location>
        <begin position="541"/>
        <end position="601"/>
    </location>
</feature>
<keyword evidence="16" id="KW-0560">Oxidoreductase</keyword>
<keyword evidence="12" id="KW-0547">Nucleotide-binding</keyword>
<evidence type="ECO:0000256" key="19">
    <source>
        <dbReference type="ARBA" id="ARBA00023167"/>
    </source>
</evidence>
<feature type="compositionally biased region" description="Low complexity" evidence="24">
    <location>
        <begin position="67"/>
        <end position="87"/>
    </location>
</feature>
<organism evidence="30 31">
    <name type="scientific">Cyclotella cryptica</name>
    <dbReference type="NCBI Taxonomy" id="29204"/>
    <lineage>
        <taxon>Eukaryota</taxon>
        <taxon>Sar</taxon>
        <taxon>Stramenopiles</taxon>
        <taxon>Ochrophyta</taxon>
        <taxon>Bacillariophyta</taxon>
        <taxon>Coscinodiscophyceae</taxon>
        <taxon>Thalassiosirophycidae</taxon>
        <taxon>Stephanodiscales</taxon>
        <taxon>Stephanodiscaceae</taxon>
        <taxon>Cyclotella</taxon>
    </lineage>
</organism>
<dbReference type="InterPro" id="IPR036291">
    <property type="entry name" value="NAD(P)-bd_dom_sf"/>
</dbReference>
<feature type="domain" description="Homoserine dehydrogenase catalytic" evidence="27">
    <location>
        <begin position="760"/>
        <end position="965"/>
    </location>
</feature>
<dbReference type="InterPro" id="IPR011147">
    <property type="entry name" value="Bifunc_Aspkin/hSer_DH"/>
</dbReference>
<dbReference type="SUPFAM" id="SSF55021">
    <property type="entry name" value="ACT-like"/>
    <property type="match status" value="2"/>
</dbReference>
<dbReference type="InterPro" id="IPR001342">
    <property type="entry name" value="HDH_cat"/>
</dbReference>
<feature type="domain" description="Aspartate/homoserine dehydrogenase NAD-binding" evidence="28">
    <location>
        <begin position="615"/>
        <end position="752"/>
    </location>
</feature>
<evidence type="ECO:0000259" key="26">
    <source>
        <dbReference type="Pfam" id="PF00696"/>
    </source>
</evidence>
<evidence type="ECO:0000256" key="25">
    <source>
        <dbReference type="SAM" id="SignalP"/>
    </source>
</evidence>
<comment type="function">
    <text evidence="21">Bifunctional aspartate kinase and homoserine dehydrogenase that catalyzes the first and the third steps toward the synthesis of lysine, methionine and threonine from aspartate.</text>
</comment>
<evidence type="ECO:0000256" key="15">
    <source>
        <dbReference type="ARBA" id="ARBA00022857"/>
    </source>
</evidence>
<evidence type="ECO:0000313" key="30">
    <source>
        <dbReference type="EMBL" id="KAL3801108.1"/>
    </source>
</evidence>
<keyword evidence="10" id="KW-0791">Threonine biosynthesis</keyword>
<feature type="chain" id="PRO_5044794177" description="Homoserine dehydrogenase" evidence="25">
    <location>
        <begin position="23"/>
        <end position="976"/>
    </location>
</feature>
<comment type="catalytic activity">
    <reaction evidence="22">
        <text>L-aspartate + ATP = 4-phospho-L-aspartate + ADP</text>
        <dbReference type="Rhea" id="RHEA:23776"/>
        <dbReference type="ChEBI" id="CHEBI:29991"/>
        <dbReference type="ChEBI" id="CHEBI:30616"/>
        <dbReference type="ChEBI" id="CHEBI:57535"/>
        <dbReference type="ChEBI" id="CHEBI:456216"/>
        <dbReference type="EC" id="2.7.2.4"/>
    </reaction>
    <physiologicalReaction direction="left-to-right" evidence="22">
        <dbReference type="Rhea" id="RHEA:23777"/>
    </physiologicalReaction>
</comment>
<feature type="compositionally biased region" description="Low complexity" evidence="24">
    <location>
        <begin position="35"/>
        <end position="50"/>
    </location>
</feature>
<comment type="similarity">
    <text evidence="6">In the C-terminal section; belongs to the homoserine dehydrogenase family.</text>
</comment>
<evidence type="ECO:0000256" key="3">
    <source>
        <dbReference type="ARBA" id="ARBA00005056"/>
    </source>
</evidence>
<dbReference type="Gene3D" id="3.40.50.720">
    <property type="entry name" value="NAD(P)-binding Rossmann-like Domain"/>
    <property type="match status" value="1"/>
</dbReference>
<dbReference type="Gene3D" id="3.30.70.260">
    <property type="match status" value="1"/>
</dbReference>
<dbReference type="CDD" id="cd04921">
    <property type="entry name" value="ACT_AKi-HSDH-ThrA-like_1"/>
    <property type="match status" value="1"/>
</dbReference>
<evidence type="ECO:0000256" key="7">
    <source>
        <dbReference type="ARBA" id="ARBA00010046"/>
    </source>
</evidence>
<sequence length="976" mass="104767">MPLHHSIAALPLLLAIVGSVASFSPSHPALLHPRSVGNNNNNDSSNHYSSMGPRRRSNHNGGIALHSSTMEQQATSTSTSSITKPNSSPNPWEVHKFGGASLANASLYQTVGDLLLRESAGRSSSGPIPTMAIVSARGGMTDLLVDVVSSALDDISQAESRLQSALEGQLTILRELVADTDDTDTSTIADEIEANMRKDAADILSVVQSLRMIRSVPPSVMEVVTGFGEICRGVTVAWLDARDVLIVKSEGANAGLGEKGSSSSTGGVTPVWDETMRRLEVWWDEVGRREGVHWDDVESATPSDTAPIVIATGFVATSSEGVPTTLKRSGSDYSATIFAKLTQSSRVTMWKNTDGVYTADPRRVPEAFSIASLKYDEAMELAYFGAQVLHPSAMVPCIDSNIPVYVRNIFNPEFAGTVIQGRCASLTDVNKDGKVVNWRSKKGVIPIKGITSVDRVSLLTLEGASVIGGAEVAERFMGSMADAGIDVLMVTQASSESSITVVVPENQGKRALDALRNTFELELSRSNVNAISLTDIPMAIIAIVGEGMAMNSGVSASFMSSLAKANVNIRVIAQGSSERQVAVVVEAKDVSRALRSAHMAFTLSSTMVSVAVLGGTGKLGTALIRQLNKQKENLAKNLKIGVCVNAIASSTKMRLGENGACLATSNPDELLLGDAQDLDMDALTAALEADVNPHRVIIDCTNCDDVANYYEKWMSSGVNVISPGRVAGSGPLERYNAIRDAQRANSVDWQYESSVGSALPILTTLRDLMQTGDEVQLLRGCLSGTMAYIFSTMNEETSFSQAVRQAMEQDFTENDVRDDLTGSDVASKIVILARELGMDISVDDVEVESLIPEEVRNKQYSGTKDEINDTILEDLKVMDAPMLKRWKEAVDNNLLLRYKFVIDVINGKCRCNLEAVPNTDTLYRLRNNENLVAFETSRYTTSPLIVKGAAAGPELAAAGMFADLLRLGRAFSTFQT</sequence>
<comment type="caution">
    <text evidence="30">The sequence shown here is derived from an EMBL/GenBank/DDBJ whole genome shotgun (WGS) entry which is preliminary data.</text>
</comment>
<keyword evidence="19" id="KW-0486">Methionine biosynthesis</keyword>
<dbReference type="GO" id="GO:0004412">
    <property type="term" value="F:homoserine dehydrogenase activity"/>
    <property type="evidence" value="ECO:0007669"/>
    <property type="project" value="UniProtKB-EC"/>
</dbReference>
<evidence type="ECO:0000259" key="27">
    <source>
        <dbReference type="Pfam" id="PF00742"/>
    </source>
</evidence>
<dbReference type="Pfam" id="PF22468">
    <property type="entry name" value="ACT_9"/>
    <property type="match status" value="2"/>
</dbReference>
<keyword evidence="9" id="KW-0808">Transferase</keyword>
<feature type="signal peptide" evidence="25">
    <location>
        <begin position="1"/>
        <end position="22"/>
    </location>
</feature>
<keyword evidence="13" id="KW-0418">Kinase</keyword>
<dbReference type="Pfam" id="PF03447">
    <property type="entry name" value="NAD_binding_3"/>
    <property type="match status" value="1"/>
</dbReference>
<keyword evidence="8" id="KW-0028">Amino-acid biosynthesis</keyword>
<accession>A0ABD3QKY4</accession>
<evidence type="ECO:0000256" key="5">
    <source>
        <dbReference type="ARBA" id="ARBA00005139"/>
    </source>
</evidence>
<dbReference type="FunFam" id="3.30.2130.10:FF:000001">
    <property type="entry name" value="Bifunctional aspartokinase/homoserine dehydrogenase"/>
    <property type="match status" value="1"/>
</dbReference>
<keyword evidence="11" id="KW-0479">Metal-binding</keyword>
<dbReference type="InterPro" id="IPR001341">
    <property type="entry name" value="Asp_kinase"/>
</dbReference>
<evidence type="ECO:0000256" key="14">
    <source>
        <dbReference type="ARBA" id="ARBA00022840"/>
    </source>
</evidence>
<dbReference type="Pfam" id="PF00742">
    <property type="entry name" value="Homoserine_dh"/>
    <property type="match status" value="1"/>
</dbReference>
<dbReference type="EMBL" id="JABMIG020000029">
    <property type="protein sequence ID" value="KAL3801108.1"/>
    <property type="molecule type" value="Genomic_DNA"/>
</dbReference>
<evidence type="ECO:0000256" key="8">
    <source>
        <dbReference type="ARBA" id="ARBA00022605"/>
    </source>
</evidence>
<evidence type="ECO:0000256" key="22">
    <source>
        <dbReference type="ARBA" id="ARBA00048561"/>
    </source>
</evidence>